<organism evidence="1 2">
    <name type="scientific">Mycobacterium parascrofulaceum ATCC BAA-614</name>
    <dbReference type="NCBI Taxonomy" id="525368"/>
    <lineage>
        <taxon>Bacteria</taxon>
        <taxon>Bacillati</taxon>
        <taxon>Actinomycetota</taxon>
        <taxon>Actinomycetes</taxon>
        <taxon>Mycobacteriales</taxon>
        <taxon>Mycobacteriaceae</taxon>
        <taxon>Mycobacterium</taxon>
        <taxon>Mycobacterium simiae complex</taxon>
    </lineage>
</organism>
<accession>D5P6B8</accession>
<name>D5P6B8_9MYCO</name>
<keyword evidence="2" id="KW-1185">Reference proteome</keyword>
<reference evidence="1 2" key="1">
    <citation type="submission" date="2010-04" db="EMBL/GenBank/DDBJ databases">
        <authorList>
            <person name="Muzny D."/>
            <person name="Qin X."/>
            <person name="Deng J."/>
            <person name="Jiang H."/>
            <person name="Liu Y."/>
            <person name="Qu J."/>
            <person name="Song X.-Z."/>
            <person name="Zhang L."/>
            <person name="Thornton R."/>
            <person name="Coyle M."/>
            <person name="Francisco L."/>
            <person name="Jackson L."/>
            <person name="Javaid M."/>
            <person name="Korchina V."/>
            <person name="Kovar C."/>
            <person name="Mata R."/>
            <person name="Mathew T."/>
            <person name="Ngo R."/>
            <person name="Nguyen L."/>
            <person name="Nguyen N."/>
            <person name="Okwuonu G."/>
            <person name="Ongeri F."/>
            <person name="Pham C."/>
            <person name="Simmons D."/>
            <person name="Wilczek-Boney K."/>
            <person name="Hale W."/>
            <person name="Jakkamsetti A."/>
            <person name="Pham P."/>
            <person name="Ruth R."/>
            <person name="San Lucas F."/>
            <person name="Warren J."/>
            <person name="Zhang J."/>
            <person name="Zhao Z."/>
            <person name="Zhou C."/>
            <person name="Zhu D."/>
            <person name="Lee S."/>
            <person name="Bess C."/>
            <person name="Blankenburg K."/>
            <person name="Forbes L."/>
            <person name="Fu Q."/>
            <person name="Gubbala S."/>
            <person name="Hirani K."/>
            <person name="Jayaseelan J.C."/>
            <person name="Lara F."/>
            <person name="Munidasa M."/>
            <person name="Palculict T."/>
            <person name="Patil S."/>
            <person name="Pu L.-L."/>
            <person name="Saada N."/>
            <person name="Tang L."/>
            <person name="Weissenberger G."/>
            <person name="Zhu Y."/>
            <person name="Hemphill L."/>
            <person name="Shang Y."/>
            <person name="Youmans B."/>
            <person name="Ayvaz T."/>
            <person name="Ross M."/>
            <person name="Santibanez J."/>
            <person name="Aqrawi P."/>
            <person name="Gross S."/>
            <person name="Joshi V."/>
            <person name="Fowler G."/>
            <person name="Nazareth L."/>
            <person name="Reid J."/>
            <person name="Worley K."/>
            <person name="Petrosino J."/>
            <person name="Highlander S."/>
            <person name="Gibbs R."/>
        </authorList>
    </citation>
    <scope>NUCLEOTIDE SEQUENCE [LARGE SCALE GENOMIC DNA]</scope>
    <source>
        <strain evidence="1 2">ATCC BAA-614</strain>
    </source>
</reference>
<gene>
    <name evidence="1" type="ORF">HMPREF0591_1712</name>
</gene>
<dbReference type="Proteomes" id="UP000003653">
    <property type="component" value="Unassembled WGS sequence"/>
</dbReference>
<protein>
    <submittedName>
        <fullName evidence="1">Uncharacterized protein</fullName>
    </submittedName>
</protein>
<sequence length="52" mass="5960">MPADDRARSTWKINAYEPIIAAAKKQERWVVQGDPPILQNRGAFRRLLALLN</sequence>
<proteinExistence type="predicted"/>
<evidence type="ECO:0000313" key="2">
    <source>
        <dbReference type="Proteomes" id="UP000003653"/>
    </source>
</evidence>
<dbReference type="HOGENOM" id="CLU_3082081_0_0_11"/>
<evidence type="ECO:0000313" key="1">
    <source>
        <dbReference type="EMBL" id="EFG78374.1"/>
    </source>
</evidence>
<dbReference type="AlphaFoldDB" id="D5P6B8"/>
<comment type="caution">
    <text evidence="1">The sequence shown here is derived from an EMBL/GenBank/DDBJ whole genome shotgun (WGS) entry which is preliminary data.</text>
</comment>
<dbReference type="EMBL" id="ADNV01000124">
    <property type="protein sequence ID" value="EFG78374.1"/>
    <property type="molecule type" value="Genomic_DNA"/>
</dbReference>